<dbReference type="InterPro" id="IPR018060">
    <property type="entry name" value="HTH_AraC"/>
</dbReference>
<feature type="domain" description="HTH araC/xylS-type" evidence="5">
    <location>
        <begin position="203"/>
        <end position="301"/>
    </location>
</feature>
<dbReference type="RefSeq" id="WP_263711789.1">
    <property type="nucleotide sequence ID" value="NZ_JAOWKX010000003.1"/>
</dbReference>
<feature type="region of interest" description="Disordered" evidence="4">
    <location>
        <begin position="1"/>
        <end position="20"/>
    </location>
</feature>
<dbReference type="PROSITE" id="PS01124">
    <property type="entry name" value="HTH_ARAC_FAMILY_2"/>
    <property type="match status" value="1"/>
</dbReference>
<evidence type="ECO:0000256" key="1">
    <source>
        <dbReference type="ARBA" id="ARBA00023015"/>
    </source>
</evidence>
<comment type="caution">
    <text evidence="6">The sequence shown here is derived from an EMBL/GenBank/DDBJ whole genome shotgun (WGS) entry which is preliminary data.</text>
</comment>
<proteinExistence type="predicted"/>
<evidence type="ECO:0000256" key="4">
    <source>
        <dbReference type="SAM" id="MobiDB-lite"/>
    </source>
</evidence>
<evidence type="ECO:0000259" key="5">
    <source>
        <dbReference type="PROSITE" id="PS01124"/>
    </source>
</evidence>
<dbReference type="InterPro" id="IPR020449">
    <property type="entry name" value="Tscrpt_reg_AraC-type_HTH"/>
</dbReference>
<keyword evidence="3" id="KW-0804">Transcription</keyword>
<dbReference type="PANTHER" id="PTHR43280:SF32">
    <property type="entry name" value="TRANSCRIPTIONAL REGULATORY PROTEIN"/>
    <property type="match status" value="1"/>
</dbReference>
<keyword evidence="2" id="KW-0238">DNA-binding</keyword>
<gene>
    <name evidence="6" type="ORF">OE749_07380</name>
</gene>
<dbReference type="PRINTS" id="PR00032">
    <property type="entry name" value="HTHARAC"/>
</dbReference>
<dbReference type="PANTHER" id="PTHR43280">
    <property type="entry name" value="ARAC-FAMILY TRANSCRIPTIONAL REGULATOR"/>
    <property type="match status" value="1"/>
</dbReference>
<evidence type="ECO:0000256" key="3">
    <source>
        <dbReference type="ARBA" id="ARBA00023163"/>
    </source>
</evidence>
<evidence type="ECO:0000313" key="7">
    <source>
        <dbReference type="Proteomes" id="UP001652504"/>
    </source>
</evidence>
<organism evidence="6 7">
    <name type="scientific">Fluctibacter corallii</name>
    <dbReference type="NCBI Taxonomy" id="2984329"/>
    <lineage>
        <taxon>Bacteria</taxon>
        <taxon>Pseudomonadati</taxon>
        <taxon>Pseudomonadota</taxon>
        <taxon>Gammaproteobacteria</taxon>
        <taxon>Alteromonadales</taxon>
        <taxon>Alteromonadaceae</taxon>
        <taxon>Fluctibacter</taxon>
    </lineage>
</organism>
<name>A0ABT3A754_9ALTE</name>
<dbReference type="Proteomes" id="UP001652504">
    <property type="component" value="Unassembled WGS sequence"/>
</dbReference>
<accession>A0ABT3A754</accession>
<reference evidence="6 7" key="1">
    <citation type="submission" date="2022-10" db="EMBL/GenBank/DDBJ databases">
        <title>Aestuariibacter sp. AA17 isolated from Montipora capitata coral fragment.</title>
        <authorList>
            <person name="Emsley S.A."/>
            <person name="Pfannmuller K.M."/>
            <person name="Loughran R.M."/>
            <person name="Shlafstein M."/>
            <person name="Papke E."/>
            <person name="Saw J.H."/>
            <person name="Ushijima B."/>
            <person name="Videau P."/>
        </authorList>
    </citation>
    <scope>NUCLEOTIDE SEQUENCE [LARGE SCALE GENOMIC DNA]</scope>
    <source>
        <strain evidence="6 7">AA17</strain>
    </source>
</reference>
<keyword evidence="1" id="KW-0805">Transcription regulation</keyword>
<sequence length="313" mass="36493">MSKKTFHSIREYATDRGKPAPNNPLFGVVRNCHSQDTDTAVPLEGQTFSCDFYIISLKHIISGEIAYGRTRYDYQNGAMIFLAPGQEVRIHGVNVKADSRMIMFHKAYLLDHPLYEKIERYHFFNYAVNEALHLSEAEEAQLISIFDAIETESQGNHDHFTRDIILSQLDTLLRYSERYYRRQFMTRQDFRSALFDRFIQAFDTLLDLQSNHIARLPTVEDIALQLHVTPRYLSDALKIETGKTAKEWIHLQLLDKAKNMLLGSNDSVANIAYQLGFEYPQYFARLFKKKIGITPSEFRNVEKYHTEIHERAQ</sequence>
<dbReference type="Gene3D" id="1.10.10.60">
    <property type="entry name" value="Homeodomain-like"/>
    <property type="match status" value="1"/>
</dbReference>
<dbReference type="Pfam" id="PF12833">
    <property type="entry name" value="HTH_18"/>
    <property type="match status" value="1"/>
</dbReference>
<dbReference type="SUPFAM" id="SSF46689">
    <property type="entry name" value="Homeodomain-like"/>
    <property type="match status" value="1"/>
</dbReference>
<protein>
    <submittedName>
        <fullName evidence="6">Helix-turn-helix transcriptional regulator</fullName>
    </submittedName>
</protein>
<evidence type="ECO:0000256" key="2">
    <source>
        <dbReference type="ARBA" id="ARBA00023125"/>
    </source>
</evidence>
<feature type="compositionally biased region" description="Basic and acidic residues" evidence="4">
    <location>
        <begin position="8"/>
        <end position="18"/>
    </location>
</feature>
<dbReference type="SMART" id="SM00342">
    <property type="entry name" value="HTH_ARAC"/>
    <property type="match status" value="1"/>
</dbReference>
<evidence type="ECO:0000313" key="6">
    <source>
        <dbReference type="EMBL" id="MCV2884511.1"/>
    </source>
</evidence>
<dbReference type="InterPro" id="IPR009057">
    <property type="entry name" value="Homeodomain-like_sf"/>
</dbReference>
<dbReference type="EMBL" id="JAOWKX010000003">
    <property type="protein sequence ID" value="MCV2884511.1"/>
    <property type="molecule type" value="Genomic_DNA"/>
</dbReference>
<keyword evidence="7" id="KW-1185">Reference proteome</keyword>